<dbReference type="GO" id="GO:0005737">
    <property type="term" value="C:cytoplasm"/>
    <property type="evidence" value="ECO:0007669"/>
    <property type="project" value="TreeGrafter"/>
</dbReference>
<dbReference type="Pfam" id="PF10431">
    <property type="entry name" value="ClpB_D2-small"/>
    <property type="match status" value="1"/>
</dbReference>
<dbReference type="InterPro" id="IPR003959">
    <property type="entry name" value="ATPase_AAA_core"/>
</dbReference>
<gene>
    <name evidence="4" type="ORF">METZ01_LOCUS439513</name>
</gene>
<evidence type="ECO:0000259" key="3">
    <source>
        <dbReference type="SMART" id="SM01086"/>
    </source>
</evidence>
<feature type="non-terminal residue" evidence="4">
    <location>
        <position position="1"/>
    </location>
</feature>
<dbReference type="InterPro" id="IPR019489">
    <property type="entry name" value="Clp_ATPase_C"/>
</dbReference>
<dbReference type="EMBL" id="UINC01178479">
    <property type="protein sequence ID" value="SVD86659.1"/>
    <property type="molecule type" value="Genomic_DNA"/>
</dbReference>
<reference evidence="4" key="1">
    <citation type="submission" date="2018-05" db="EMBL/GenBank/DDBJ databases">
        <authorList>
            <person name="Lanie J.A."/>
            <person name="Ng W.-L."/>
            <person name="Kazmierczak K.M."/>
            <person name="Andrzejewski T.M."/>
            <person name="Davidsen T.M."/>
            <person name="Wayne K.J."/>
            <person name="Tettelin H."/>
            <person name="Glass J.I."/>
            <person name="Rusch D."/>
            <person name="Podicherti R."/>
            <person name="Tsui H.-C.T."/>
            <person name="Winkler M.E."/>
        </authorList>
    </citation>
    <scope>NUCLEOTIDE SEQUENCE</scope>
</reference>
<evidence type="ECO:0000256" key="1">
    <source>
        <dbReference type="ARBA" id="ARBA00022741"/>
    </source>
</evidence>
<dbReference type="SMART" id="SM01086">
    <property type="entry name" value="ClpB_D2-small"/>
    <property type="match status" value="1"/>
</dbReference>
<dbReference type="Pfam" id="PF07724">
    <property type="entry name" value="AAA_2"/>
    <property type="match status" value="1"/>
</dbReference>
<dbReference type="GO" id="GO:0016887">
    <property type="term" value="F:ATP hydrolysis activity"/>
    <property type="evidence" value="ECO:0007669"/>
    <property type="project" value="InterPro"/>
</dbReference>
<dbReference type="InterPro" id="IPR027417">
    <property type="entry name" value="P-loop_NTPase"/>
</dbReference>
<protein>
    <recommendedName>
        <fullName evidence="3">Clp ATPase C-terminal domain-containing protein</fullName>
    </recommendedName>
</protein>
<keyword evidence="1" id="KW-0547">Nucleotide-binding</keyword>
<accession>A0A382YUP5</accession>
<dbReference type="PANTHER" id="PTHR11638">
    <property type="entry name" value="ATP-DEPENDENT CLP PROTEASE"/>
    <property type="match status" value="1"/>
</dbReference>
<feature type="domain" description="Clp ATPase C-terminal" evidence="3">
    <location>
        <begin position="108"/>
        <end position="197"/>
    </location>
</feature>
<evidence type="ECO:0000256" key="2">
    <source>
        <dbReference type="ARBA" id="ARBA00022840"/>
    </source>
</evidence>
<dbReference type="InterPro" id="IPR050130">
    <property type="entry name" value="ClpA_ClpB"/>
</dbReference>
<dbReference type="AlphaFoldDB" id="A0A382YUP5"/>
<sequence length="214" mass="24389">IRRNPFSVVLFDEIEKAHPDIFNLLLQLFDEGVLTDGLGRKIDFKNSIIIMTSNLGTKDLKSNAFGFDNKQNGFNSTKIKESVLEKTKETFNPEFINRVDETIVFNPLMKKDALKIIDIFLKDLIKNLNDIGIEFSITKKAKVTMVDHGFSQEYGARNLYREVQSSLEDPVSEMLLDNELLLGDIIKVDAQKGKIKFTIIQKKTLQKDSNKSLS</sequence>
<dbReference type="GO" id="GO:0005524">
    <property type="term" value="F:ATP binding"/>
    <property type="evidence" value="ECO:0007669"/>
    <property type="project" value="UniProtKB-KW"/>
</dbReference>
<proteinExistence type="predicted"/>
<dbReference type="Gene3D" id="3.40.50.300">
    <property type="entry name" value="P-loop containing nucleotide triphosphate hydrolases"/>
    <property type="match status" value="1"/>
</dbReference>
<dbReference type="PRINTS" id="PR00300">
    <property type="entry name" value="CLPPROTEASEA"/>
</dbReference>
<name>A0A382YUP5_9ZZZZ</name>
<evidence type="ECO:0000313" key="4">
    <source>
        <dbReference type="EMBL" id="SVD86659.1"/>
    </source>
</evidence>
<dbReference type="Gene3D" id="1.10.8.60">
    <property type="match status" value="1"/>
</dbReference>
<dbReference type="PANTHER" id="PTHR11638:SF18">
    <property type="entry name" value="HEAT SHOCK PROTEIN 104"/>
    <property type="match status" value="1"/>
</dbReference>
<keyword evidence="2" id="KW-0067">ATP-binding</keyword>
<dbReference type="SUPFAM" id="SSF52540">
    <property type="entry name" value="P-loop containing nucleoside triphosphate hydrolases"/>
    <property type="match status" value="1"/>
</dbReference>
<dbReference type="InterPro" id="IPR001270">
    <property type="entry name" value="ClpA/B"/>
</dbReference>
<organism evidence="4">
    <name type="scientific">marine metagenome</name>
    <dbReference type="NCBI Taxonomy" id="408172"/>
    <lineage>
        <taxon>unclassified sequences</taxon>
        <taxon>metagenomes</taxon>
        <taxon>ecological metagenomes</taxon>
    </lineage>
</organism>
<dbReference type="GO" id="GO:0034605">
    <property type="term" value="P:cellular response to heat"/>
    <property type="evidence" value="ECO:0007669"/>
    <property type="project" value="TreeGrafter"/>
</dbReference>